<dbReference type="RefSeq" id="WP_101345093.1">
    <property type="nucleotide sequence ID" value="NZ_PJAI02000004.1"/>
</dbReference>
<evidence type="ECO:0000313" key="6">
    <source>
        <dbReference type="EMBL" id="TYK66326.1"/>
    </source>
</evidence>
<comment type="caution">
    <text evidence="6">The sequence shown here is derived from an EMBL/GenBank/DDBJ whole genome shotgun (WGS) entry which is preliminary data.</text>
</comment>
<dbReference type="EMBL" id="PJAI02000004">
    <property type="protein sequence ID" value="TYK66326.1"/>
    <property type="molecule type" value="Genomic_DNA"/>
</dbReference>
<gene>
    <name evidence="6" type="ORF">CWS31_005055</name>
</gene>
<protein>
    <submittedName>
        <fullName evidence="6">MBL fold metallo-hydrolase</fullName>
    </submittedName>
</protein>
<dbReference type="CDD" id="cd07737">
    <property type="entry name" value="YcbL-like_MBL-fold"/>
    <property type="match status" value="1"/>
</dbReference>
<keyword evidence="7" id="KW-1185">Reference proteome</keyword>
<dbReference type="InterPro" id="IPR051453">
    <property type="entry name" value="MBL_Glyoxalase_II"/>
</dbReference>
<dbReference type="InterPro" id="IPR001279">
    <property type="entry name" value="Metallo-B-lactamas"/>
</dbReference>
<dbReference type="PANTHER" id="PTHR46233">
    <property type="entry name" value="HYDROXYACYLGLUTATHIONE HYDROLASE GLOC"/>
    <property type="match status" value="1"/>
</dbReference>
<evidence type="ECO:0000256" key="1">
    <source>
        <dbReference type="ARBA" id="ARBA00001947"/>
    </source>
</evidence>
<name>A0ABY3MYU9_9GAMM</name>
<sequence>MLKHEIIPVTPFEQNCTLFWCTETKQAAVVDPGGDIEKIKAAIARNGVTLEKILITHAHLDHAGATDALAKHFDVIIEGPHKEDQFWIDGFDNQKQMFGAAFSYATKFTPTRFLKQGDTVSFGNIVMEVYFCPGHTPGHVVFFHRESKIAQVGDVIFSGSIGRTDFPRGDHGTLIRSIRENLFPLGDDVCFIPGHGPMSTFGQERRTNPHVSDRAVGIS</sequence>
<evidence type="ECO:0000256" key="4">
    <source>
        <dbReference type="ARBA" id="ARBA00022833"/>
    </source>
</evidence>
<dbReference type="Gene3D" id="3.60.15.10">
    <property type="entry name" value="Ribonuclease Z/Hydroxyacylglutathione hydrolase-like"/>
    <property type="match status" value="1"/>
</dbReference>
<comment type="cofactor">
    <cofactor evidence="1">
        <name>Zn(2+)</name>
        <dbReference type="ChEBI" id="CHEBI:29105"/>
    </cofactor>
</comment>
<feature type="domain" description="Metallo-beta-lactamase" evidence="5">
    <location>
        <begin position="13"/>
        <end position="195"/>
    </location>
</feature>
<dbReference type="Proteomes" id="UP000815846">
    <property type="component" value="Unassembled WGS sequence"/>
</dbReference>
<accession>A0ABY3MYU9</accession>
<keyword evidence="3" id="KW-0378">Hydrolase</keyword>
<keyword evidence="4" id="KW-0862">Zinc</keyword>
<organism evidence="6 7">
    <name type="scientific">Colwellia echini</name>
    <dbReference type="NCBI Taxonomy" id="1982103"/>
    <lineage>
        <taxon>Bacteria</taxon>
        <taxon>Pseudomonadati</taxon>
        <taxon>Pseudomonadota</taxon>
        <taxon>Gammaproteobacteria</taxon>
        <taxon>Alteromonadales</taxon>
        <taxon>Colwelliaceae</taxon>
        <taxon>Colwellia</taxon>
    </lineage>
</organism>
<proteinExistence type="predicted"/>
<dbReference type="InterPro" id="IPR036866">
    <property type="entry name" value="RibonucZ/Hydroxyglut_hydro"/>
</dbReference>
<dbReference type="SMART" id="SM00849">
    <property type="entry name" value="Lactamase_B"/>
    <property type="match status" value="1"/>
</dbReference>
<evidence type="ECO:0000313" key="7">
    <source>
        <dbReference type="Proteomes" id="UP000815846"/>
    </source>
</evidence>
<keyword evidence="2" id="KW-0479">Metal-binding</keyword>
<dbReference type="SUPFAM" id="SSF56281">
    <property type="entry name" value="Metallo-hydrolase/oxidoreductase"/>
    <property type="match status" value="1"/>
</dbReference>
<dbReference type="Pfam" id="PF00753">
    <property type="entry name" value="Lactamase_B"/>
    <property type="match status" value="1"/>
</dbReference>
<evidence type="ECO:0000256" key="2">
    <source>
        <dbReference type="ARBA" id="ARBA00022723"/>
    </source>
</evidence>
<evidence type="ECO:0000259" key="5">
    <source>
        <dbReference type="SMART" id="SM00849"/>
    </source>
</evidence>
<evidence type="ECO:0000256" key="3">
    <source>
        <dbReference type="ARBA" id="ARBA00022801"/>
    </source>
</evidence>
<reference evidence="6 7" key="1">
    <citation type="submission" date="2019-08" db="EMBL/GenBank/DDBJ databases">
        <title>Microbe sample from Colwellia echini.</title>
        <authorList>
            <person name="Christiansen L."/>
            <person name="Pathiraja D."/>
            <person name="Schultz-Johansen M."/>
            <person name="Choi I.-G."/>
            <person name="Stougaard P."/>
        </authorList>
    </citation>
    <scope>NUCLEOTIDE SEQUENCE [LARGE SCALE GENOMIC DNA]</scope>
    <source>
        <strain evidence="6 7">A3</strain>
    </source>
</reference>
<dbReference type="PANTHER" id="PTHR46233:SF3">
    <property type="entry name" value="HYDROXYACYLGLUTATHIONE HYDROLASE GLOC"/>
    <property type="match status" value="1"/>
</dbReference>